<proteinExistence type="predicted"/>
<organism evidence="3">
    <name type="scientific">bioreactor metagenome</name>
    <dbReference type="NCBI Taxonomy" id="1076179"/>
    <lineage>
        <taxon>unclassified sequences</taxon>
        <taxon>metagenomes</taxon>
        <taxon>ecological metagenomes</taxon>
    </lineage>
</organism>
<dbReference type="Gene3D" id="1.10.10.10">
    <property type="entry name" value="Winged helix-like DNA-binding domain superfamily/Winged helix DNA-binding domain"/>
    <property type="match status" value="1"/>
</dbReference>
<feature type="domain" description="Bacteriophage lambda Replication protein O N-terminal" evidence="2">
    <location>
        <begin position="6"/>
        <end position="104"/>
    </location>
</feature>
<dbReference type="EMBL" id="VSSQ01002110">
    <property type="protein sequence ID" value="MPM13374.1"/>
    <property type="molecule type" value="Genomic_DNA"/>
</dbReference>
<evidence type="ECO:0000259" key="2">
    <source>
        <dbReference type="Pfam" id="PF04492"/>
    </source>
</evidence>
<dbReference type="InterPro" id="IPR006497">
    <property type="entry name" value="Phage_lambda_VrpO_N"/>
</dbReference>
<dbReference type="AlphaFoldDB" id="A0A644XGZ1"/>
<dbReference type="NCBIfam" id="TIGR01610">
    <property type="entry name" value="phage_O_Nterm"/>
    <property type="match status" value="1"/>
</dbReference>
<dbReference type="GO" id="GO:0006260">
    <property type="term" value="P:DNA replication"/>
    <property type="evidence" value="ECO:0007669"/>
    <property type="project" value="InterPro"/>
</dbReference>
<reference evidence="3" key="1">
    <citation type="submission" date="2019-08" db="EMBL/GenBank/DDBJ databases">
        <authorList>
            <person name="Kucharzyk K."/>
            <person name="Murdoch R.W."/>
            <person name="Higgins S."/>
            <person name="Loffler F."/>
        </authorList>
    </citation>
    <scope>NUCLEOTIDE SEQUENCE</scope>
</reference>
<name>A0A644XGZ1_9ZZZZ</name>
<sequence length="253" mass="29255">MSGGPQLEDGYSRIANEILDVLAKTNLNGTQRRILDVVFRQTYGYQRKNHDLSVSFIANATNMHKKQIQRELTALIEMKIIAVVSEATFNKSRVISFNKKYTEWLNSSEVTNSLPPNEIDTHTGNELAPSTGSELAPQINIKENIKDIIMTSYESEFISVLETIKDYPLDKVKDLAYMKTLSERYKNLDLVEAIKKFSVWVLDNPFKKNANHRSQINTSFGKYVEWGQCLKKEIHKDEMPKQEYMPQFKYFDL</sequence>
<comment type="caution">
    <text evidence="3">The sequence shown here is derived from an EMBL/GenBank/DDBJ whole genome shotgun (WGS) entry which is preliminary data.</text>
</comment>
<dbReference type="Pfam" id="PF04492">
    <property type="entry name" value="Phage_rep_O"/>
    <property type="match status" value="1"/>
</dbReference>
<evidence type="ECO:0000256" key="1">
    <source>
        <dbReference type="SAM" id="MobiDB-lite"/>
    </source>
</evidence>
<protein>
    <recommendedName>
        <fullName evidence="2">Bacteriophage lambda Replication protein O N-terminal domain-containing protein</fullName>
    </recommendedName>
</protein>
<accession>A0A644XGZ1</accession>
<feature type="region of interest" description="Disordered" evidence="1">
    <location>
        <begin position="113"/>
        <end position="133"/>
    </location>
</feature>
<gene>
    <name evidence="3" type="ORF">SDC9_59731</name>
</gene>
<feature type="compositionally biased region" description="Polar residues" evidence="1">
    <location>
        <begin position="122"/>
        <end position="133"/>
    </location>
</feature>
<dbReference type="InterPro" id="IPR036388">
    <property type="entry name" value="WH-like_DNA-bd_sf"/>
</dbReference>
<evidence type="ECO:0000313" key="3">
    <source>
        <dbReference type="EMBL" id="MPM13374.1"/>
    </source>
</evidence>